<dbReference type="Pfam" id="PF17146">
    <property type="entry name" value="PIN_6"/>
    <property type="match status" value="1"/>
</dbReference>
<dbReference type="EMBL" id="BX294091">
    <property type="protein sequence ID" value="CAD71217.1"/>
    <property type="molecule type" value="Genomic_DNA"/>
</dbReference>
<feature type="binding site" evidence="8">
    <location>
        <position position="300"/>
    </location>
    <ligand>
        <name>Zn(2+)</name>
        <dbReference type="ChEBI" id="CHEBI:29105"/>
    </ligand>
</feature>
<evidence type="ECO:0000256" key="7">
    <source>
        <dbReference type="PIRNR" id="PIRNR037125"/>
    </source>
</evidence>
<keyword evidence="3 7" id="KW-0479">Metal-binding</keyword>
<feature type="region of interest" description="Disordered" evidence="9">
    <location>
        <begin position="1"/>
        <end position="36"/>
    </location>
</feature>
<dbReference type="GO" id="GO:0004521">
    <property type="term" value="F:RNA endonuclease activity"/>
    <property type="evidence" value="ECO:0007669"/>
    <property type="project" value="UniProtKB-UniRule"/>
</dbReference>
<feature type="domain" description="Nin one binding (NOB1) Zn-ribbon-like" evidence="11">
    <location>
        <begin position="287"/>
        <end position="358"/>
    </location>
</feature>
<evidence type="ECO:0000256" key="4">
    <source>
        <dbReference type="ARBA" id="ARBA00022801"/>
    </source>
</evidence>
<evidence type="ECO:0000256" key="2">
    <source>
        <dbReference type="ARBA" id="ARBA00022722"/>
    </source>
</evidence>
<comment type="function">
    <text evidence="7">Required for the synthesis of 40S ribosome subunits. Has a role in processing 20S pre-rRNA into the mature 18S rRNA, where it is required for cleavage at the 3' end of the mature 18S rRNA (D-site). Accompanies the 20S pre-rRNA from the nucleus to the cytoplasm.</text>
</comment>
<protein>
    <recommendedName>
        <fullName evidence="7">20S-pre-rRNA D-site endonuclease NOB1</fullName>
    </recommendedName>
</protein>
<feature type="domain" description="Ribonuclease PIN" evidence="12">
    <location>
        <begin position="43"/>
        <end position="134"/>
    </location>
</feature>
<dbReference type="InterPro" id="IPR033411">
    <property type="entry name" value="Ribonuclease_PIN"/>
</dbReference>
<evidence type="ECO:0000256" key="3">
    <source>
        <dbReference type="ARBA" id="ARBA00022723"/>
    </source>
</evidence>
<dbReference type="FunFam" id="3.40.50.1010:FF:000026">
    <property type="entry name" value="20S-pre-rRNA D-site endonuclease NOB1"/>
    <property type="match status" value="1"/>
</dbReference>
<feature type="binding site" evidence="8">
    <location>
        <position position="312"/>
    </location>
    <ligand>
        <name>Zn(2+)</name>
        <dbReference type="ChEBI" id="CHEBI:29105"/>
    </ligand>
</feature>
<dbReference type="AlphaFoldDB" id="Q870W9"/>
<feature type="binding site" evidence="8">
    <location>
        <position position="297"/>
    </location>
    <ligand>
        <name>Zn(2+)</name>
        <dbReference type="ChEBI" id="CHEBI:29105"/>
    </ligand>
</feature>
<keyword evidence="10" id="KW-0472">Membrane</keyword>
<dbReference type="SUPFAM" id="SSF144206">
    <property type="entry name" value="NOB1 zinc finger-like"/>
    <property type="match status" value="1"/>
</dbReference>
<feature type="compositionally biased region" description="Basic and acidic residues" evidence="9">
    <location>
        <begin position="161"/>
        <end position="198"/>
    </location>
</feature>
<keyword evidence="10" id="KW-1133">Transmembrane helix</keyword>
<keyword evidence="2" id="KW-0540">Nuclease</keyword>
<keyword evidence="6 7" id="KW-0539">Nucleus</keyword>
<feature type="compositionally biased region" description="Acidic residues" evidence="9">
    <location>
        <begin position="210"/>
        <end position="230"/>
    </location>
</feature>
<dbReference type="Gene3D" id="6.20.210.10">
    <property type="entry name" value="Nin one binding (NOB1), Zn-ribbon-like"/>
    <property type="match status" value="1"/>
</dbReference>
<sequence>MDAPAVAELTAQSQQNPAPTTTTTTTTTAPAATSTTTKPVHSLVIDANVIIKNDPSVSTLIAQAEELYTIPSVVSEIRDEATRLRFQTTLMPFLKFRTPRPESIKFVTDFARRTGDLMVLSKPDIHLIALTYDLECERNGGDWRLRKEPGQKSVNGAPPAKEGEEKEVTTEEKNDAAPVTEEKTEEVKQVEEQLEKLDIGSQEQETTPAPEEEEEEEEENDGEASDDDGEWITPTNIKKVQARESAHVAPEPLQKTLQAALITSDMAMRNVSMRINLNLLDSAFARITVLKTWVLRCHGCWKVCKDTTKQFCPSCGQPTLTRVSCTTDAAGNFTLHLKKNFQFNNRGNVYSIPKPTHGTASGKNQNVKGGGKGGWGKELILAEDQKEYIRRTEEEKRTRYRDLMDDDYLPGILTGQRQGGTGNNRIKVGAGRNVNAKKRRASWIWAERKKGWFLLLLVVTVNGVMALGFIKDMFIFLSM</sequence>
<evidence type="ECO:0000256" key="6">
    <source>
        <dbReference type="ARBA" id="ARBA00023242"/>
    </source>
</evidence>
<evidence type="ECO:0000256" key="8">
    <source>
        <dbReference type="PIRSR" id="PIRSR037125-1"/>
    </source>
</evidence>
<reference evidence="13" key="2">
    <citation type="submission" date="2003-03" db="EMBL/GenBank/DDBJ databases">
        <authorList>
            <person name="German Neurospora genome project"/>
        </authorList>
    </citation>
    <scope>NUCLEOTIDE SEQUENCE</scope>
</reference>
<dbReference type="PIRSF" id="PIRSF037125">
    <property type="entry name" value="D-site_20S_pre-rRNA_nuclease"/>
    <property type="match status" value="1"/>
</dbReference>
<evidence type="ECO:0000256" key="1">
    <source>
        <dbReference type="ARBA" id="ARBA00005858"/>
    </source>
</evidence>
<name>Q870W9_NEUCS</name>
<dbReference type="GO" id="GO:0030490">
    <property type="term" value="P:maturation of SSU-rRNA"/>
    <property type="evidence" value="ECO:0007669"/>
    <property type="project" value="TreeGrafter"/>
</dbReference>
<dbReference type="GO" id="GO:0016787">
    <property type="term" value="F:hydrolase activity"/>
    <property type="evidence" value="ECO:0007669"/>
    <property type="project" value="UniProtKB-KW"/>
</dbReference>
<dbReference type="PANTHER" id="PTHR12814">
    <property type="entry name" value="RNA-BINDING PROTEIN NOB1"/>
    <property type="match status" value="1"/>
</dbReference>
<evidence type="ECO:0000313" key="13">
    <source>
        <dbReference type="EMBL" id="CAD71217.1"/>
    </source>
</evidence>
<keyword evidence="5 7" id="KW-0862">Zinc</keyword>
<dbReference type="InterPro" id="IPR017117">
    <property type="entry name" value="Nob1_euk"/>
</dbReference>
<dbReference type="VEuPathDB" id="FungiDB:NCU08904"/>
<dbReference type="Gene3D" id="3.40.50.1010">
    <property type="entry name" value="5'-nuclease"/>
    <property type="match status" value="1"/>
</dbReference>
<dbReference type="GO" id="GO:0046872">
    <property type="term" value="F:metal ion binding"/>
    <property type="evidence" value="ECO:0007669"/>
    <property type="project" value="UniProtKB-UniRule"/>
</dbReference>
<comment type="subcellular location">
    <subcellularLocation>
        <location evidence="7">Nucleus</location>
        <location evidence="7">Nucleolus</location>
    </subcellularLocation>
</comment>
<feature type="compositionally biased region" description="Polar residues" evidence="9">
    <location>
        <begin position="358"/>
        <end position="367"/>
    </location>
</feature>
<dbReference type="InterPro" id="IPR036283">
    <property type="entry name" value="NOB1_Zf-like_sf"/>
</dbReference>
<reference evidence="13" key="1">
    <citation type="submission" date="2003-03" db="EMBL/GenBank/DDBJ databases">
        <authorList>
            <person name="Schulte U."/>
            <person name="Aign V."/>
            <person name="Hoheisel J."/>
            <person name="Brandt P."/>
            <person name="Fartmann B."/>
            <person name="Holland R."/>
            <person name="Nyakatura G."/>
            <person name="Mewes H.W."/>
            <person name="Mannhaupt G."/>
        </authorList>
    </citation>
    <scope>NUCLEOTIDE SEQUENCE</scope>
</reference>
<gene>
    <name evidence="13" type="primary">B14A21.030</name>
</gene>
<dbReference type="PANTHER" id="PTHR12814:SF2">
    <property type="entry name" value="RNA-BINDING PROTEIN NOB1"/>
    <property type="match status" value="1"/>
</dbReference>
<dbReference type="InterPro" id="IPR039907">
    <property type="entry name" value="NOB1"/>
</dbReference>
<evidence type="ECO:0000256" key="5">
    <source>
        <dbReference type="ARBA" id="ARBA00022833"/>
    </source>
</evidence>
<accession>Q870W9</accession>
<keyword evidence="10" id="KW-0812">Transmembrane</keyword>
<evidence type="ECO:0000256" key="9">
    <source>
        <dbReference type="SAM" id="MobiDB-lite"/>
    </source>
</evidence>
<feature type="region of interest" description="Disordered" evidence="9">
    <location>
        <begin position="142"/>
        <end position="232"/>
    </location>
</feature>
<comment type="similarity">
    <text evidence="1 7">Belongs to the NOB1 family.</text>
</comment>
<dbReference type="GO" id="GO:0005730">
    <property type="term" value="C:nucleolus"/>
    <property type="evidence" value="ECO:0007669"/>
    <property type="project" value="UniProtKB-SubCell"/>
</dbReference>
<dbReference type="GO" id="GO:0030688">
    <property type="term" value="C:preribosome, small subunit precursor"/>
    <property type="evidence" value="ECO:0007669"/>
    <property type="project" value="TreeGrafter"/>
</dbReference>
<organism evidence="13">
    <name type="scientific">Neurospora crassa</name>
    <dbReference type="NCBI Taxonomy" id="5141"/>
    <lineage>
        <taxon>Eukaryota</taxon>
        <taxon>Fungi</taxon>
        <taxon>Dikarya</taxon>
        <taxon>Ascomycota</taxon>
        <taxon>Pezizomycotina</taxon>
        <taxon>Sordariomycetes</taxon>
        <taxon>Sordariomycetidae</taxon>
        <taxon>Sordariales</taxon>
        <taxon>Sordariaceae</taxon>
        <taxon>Neurospora</taxon>
    </lineage>
</organism>
<keyword evidence="4" id="KW-0378">Hydrolase</keyword>
<dbReference type="InterPro" id="IPR014881">
    <property type="entry name" value="NOB1_Zn-bd"/>
</dbReference>
<evidence type="ECO:0000256" key="10">
    <source>
        <dbReference type="SAM" id="Phobius"/>
    </source>
</evidence>
<feature type="binding site" evidence="8">
    <location>
        <position position="315"/>
    </location>
    <ligand>
        <name>Zn(2+)</name>
        <dbReference type="ChEBI" id="CHEBI:29105"/>
    </ligand>
</feature>
<dbReference type="Pfam" id="PF08772">
    <property type="entry name" value="Zn_ribbon_NOB1"/>
    <property type="match status" value="1"/>
</dbReference>
<proteinExistence type="inferred from homology"/>
<evidence type="ECO:0000259" key="12">
    <source>
        <dbReference type="Pfam" id="PF17146"/>
    </source>
</evidence>
<evidence type="ECO:0000259" key="11">
    <source>
        <dbReference type="Pfam" id="PF08772"/>
    </source>
</evidence>
<feature type="compositionally biased region" description="Low complexity" evidence="9">
    <location>
        <begin position="10"/>
        <end position="36"/>
    </location>
</feature>
<feature type="transmembrane region" description="Helical" evidence="10">
    <location>
        <begin position="451"/>
        <end position="470"/>
    </location>
</feature>
<dbReference type="CDD" id="cd09876">
    <property type="entry name" value="PIN_Nob1-like"/>
    <property type="match status" value="1"/>
</dbReference>
<feature type="region of interest" description="Disordered" evidence="9">
    <location>
        <begin position="352"/>
        <end position="371"/>
    </location>
</feature>